<dbReference type="EMBL" id="MU150277">
    <property type="protein sequence ID" value="KAF9461914.1"/>
    <property type="molecule type" value="Genomic_DNA"/>
</dbReference>
<comment type="caution">
    <text evidence="2">The sequence shown here is derived from an EMBL/GenBank/DDBJ whole genome shotgun (WGS) entry which is preliminary data.</text>
</comment>
<accession>A0A9P5Y3B4</accession>
<dbReference type="GO" id="GO:0016787">
    <property type="term" value="F:hydrolase activity"/>
    <property type="evidence" value="ECO:0007669"/>
    <property type="project" value="UniProtKB-KW"/>
</dbReference>
<dbReference type="InterPro" id="IPR000073">
    <property type="entry name" value="AB_hydrolase_1"/>
</dbReference>
<feature type="domain" description="AB hydrolase-1" evidence="1">
    <location>
        <begin position="34"/>
        <end position="185"/>
    </location>
</feature>
<dbReference type="Gene3D" id="3.40.50.1820">
    <property type="entry name" value="alpha/beta hydrolase"/>
    <property type="match status" value="1"/>
</dbReference>
<dbReference type="InterPro" id="IPR029058">
    <property type="entry name" value="AB_hydrolase_fold"/>
</dbReference>
<gene>
    <name evidence="2" type="ORF">BDZ94DRAFT_1166869</name>
</gene>
<sequence>MFKPHSECIAKLSNGVDIHYTDSGAPRSTNYVTLVILHGSGFNGAVFNPLHEFAHRSNLRTIAWNRRGYGRSTDYTDGELADLRAGRQVHQDRLAFQLAEFLGHFIETKDTPKLGSDRKTGGFIIVGWSFGNATTLSLFASPGAIPKPLYELIEPYIMSFVLYDPPFAALGYPSPDYENLYDPWTDPTCLSPEQRFNNFQHWVSSYYKHPDISSGSCSGLDFRKRTKMCTSNRWSEVQKAFHFDKMALVRTEAPS</sequence>
<proteinExistence type="predicted"/>
<protein>
    <submittedName>
        <fullName evidence="2">Alpha/Beta hydrolase protein</fullName>
    </submittedName>
</protein>
<organism evidence="2 3">
    <name type="scientific">Collybia nuda</name>
    <dbReference type="NCBI Taxonomy" id="64659"/>
    <lineage>
        <taxon>Eukaryota</taxon>
        <taxon>Fungi</taxon>
        <taxon>Dikarya</taxon>
        <taxon>Basidiomycota</taxon>
        <taxon>Agaricomycotina</taxon>
        <taxon>Agaricomycetes</taxon>
        <taxon>Agaricomycetidae</taxon>
        <taxon>Agaricales</taxon>
        <taxon>Tricholomatineae</taxon>
        <taxon>Clitocybaceae</taxon>
        <taxon>Collybia</taxon>
    </lineage>
</organism>
<dbReference type="Proteomes" id="UP000807353">
    <property type="component" value="Unassembled WGS sequence"/>
</dbReference>
<keyword evidence="2" id="KW-0378">Hydrolase</keyword>
<dbReference type="OrthoDB" id="5311491at2759"/>
<dbReference type="Pfam" id="PF12697">
    <property type="entry name" value="Abhydrolase_6"/>
    <property type="match status" value="1"/>
</dbReference>
<evidence type="ECO:0000313" key="2">
    <source>
        <dbReference type="EMBL" id="KAF9461914.1"/>
    </source>
</evidence>
<reference evidence="2" key="1">
    <citation type="submission" date="2020-11" db="EMBL/GenBank/DDBJ databases">
        <authorList>
            <consortium name="DOE Joint Genome Institute"/>
            <person name="Ahrendt S."/>
            <person name="Riley R."/>
            <person name="Andreopoulos W."/>
            <person name="Labutti K."/>
            <person name="Pangilinan J."/>
            <person name="Ruiz-Duenas F.J."/>
            <person name="Barrasa J.M."/>
            <person name="Sanchez-Garcia M."/>
            <person name="Camarero S."/>
            <person name="Miyauchi S."/>
            <person name="Serrano A."/>
            <person name="Linde D."/>
            <person name="Babiker R."/>
            <person name="Drula E."/>
            <person name="Ayuso-Fernandez I."/>
            <person name="Pacheco R."/>
            <person name="Padilla G."/>
            <person name="Ferreira P."/>
            <person name="Barriuso J."/>
            <person name="Kellner H."/>
            <person name="Castanera R."/>
            <person name="Alfaro M."/>
            <person name="Ramirez L."/>
            <person name="Pisabarro A.G."/>
            <person name="Kuo A."/>
            <person name="Tritt A."/>
            <person name="Lipzen A."/>
            <person name="He G."/>
            <person name="Yan M."/>
            <person name="Ng V."/>
            <person name="Cullen D."/>
            <person name="Martin F."/>
            <person name="Rosso M.-N."/>
            <person name="Henrissat B."/>
            <person name="Hibbett D."/>
            <person name="Martinez A.T."/>
            <person name="Grigoriev I.V."/>
        </authorList>
    </citation>
    <scope>NUCLEOTIDE SEQUENCE</scope>
    <source>
        <strain evidence="2">CBS 247.69</strain>
    </source>
</reference>
<evidence type="ECO:0000313" key="3">
    <source>
        <dbReference type="Proteomes" id="UP000807353"/>
    </source>
</evidence>
<dbReference type="SUPFAM" id="SSF53474">
    <property type="entry name" value="alpha/beta-Hydrolases"/>
    <property type="match status" value="1"/>
</dbReference>
<evidence type="ECO:0000259" key="1">
    <source>
        <dbReference type="Pfam" id="PF12697"/>
    </source>
</evidence>
<dbReference type="AlphaFoldDB" id="A0A9P5Y3B4"/>
<keyword evidence="3" id="KW-1185">Reference proteome</keyword>
<name>A0A9P5Y3B4_9AGAR</name>